<accession>A0A3A4NX14</accession>
<dbReference type="PANTHER" id="PTHR31151">
    <property type="entry name" value="PROLINE-TRNA LIGASE (DUF1680)"/>
    <property type="match status" value="1"/>
</dbReference>
<evidence type="ECO:0000259" key="2">
    <source>
        <dbReference type="Pfam" id="PF20736"/>
    </source>
</evidence>
<organism evidence="3 4">
    <name type="scientific">Abyssobacteria bacterium (strain SURF_5)</name>
    <dbReference type="NCBI Taxonomy" id="2093360"/>
    <lineage>
        <taxon>Bacteria</taxon>
        <taxon>Pseudomonadati</taxon>
        <taxon>Candidatus Hydrogenedentota</taxon>
        <taxon>Candidatus Abyssobacteria</taxon>
    </lineage>
</organism>
<evidence type="ECO:0000259" key="1">
    <source>
        <dbReference type="Pfam" id="PF07944"/>
    </source>
</evidence>
<dbReference type="Pfam" id="PF07944">
    <property type="entry name" value="Beta-AFase-like_GH127_cat"/>
    <property type="match status" value="1"/>
</dbReference>
<dbReference type="InterPro" id="IPR049046">
    <property type="entry name" value="Beta-AFase-like_GH127_middle"/>
</dbReference>
<dbReference type="GO" id="GO:0005975">
    <property type="term" value="P:carbohydrate metabolic process"/>
    <property type="evidence" value="ECO:0007669"/>
    <property type="project" value="InterPro"/>
</dbReference>
<proteinExistence type="predicted"/>
<feature type="domain" description="Non-reducing end beta-L-arabinofuranosidase-like GH127 catalytic" evidence="1">
    <location>
        <begin position="68"/>
        <end position="387"/>
    </location>
</feature>
<dbReference type="InterPro" id="IPR012878">
    <property type="entry name" value="Beta-AFase-like_GH127_cat"/>
</dbReference>
<gene>
    <name evidence="3" type="ORF">C4520_07925</name>
</gene>
<dbReference type="AlphaFoldDB" id="A0A3A4NX14"/>
<dbReference type="PANTHER" id="PTHR31151:SF0">
    <property type="entry name" value="PROLINE-TRNA LIGASE (DUF1680)"/>
    <property type="match status" value="1"/>
</dbReference>
<dbReference type="Proteomes" id="UP000265882">
    <property type="component" value="Unassembled WGS sequence"/>
</dbReference>
<evidence type="ECO:0000313" key="3">
    <source>
        <dbReference type="EMBL" id="RJP22636.1"/>
    </source>
</evidence>
<dbReference type="SUPFAM" id="SSF48208">
    <property type="entry name" value="Six-hairpin glycosidases"/>
    <property type="match status" value="1"/>
</dbReference>
<evidence type="ECO:0000313" key="4">
    <source>
        <dbReference type="Proteomes" id="UP000265882"/>
    </source>
</evidence>
<dbReference type="InterPro" id="IPR008928">
    <property type="entry name" value="6-hairpin_glycosidase_sf"/>
</dbReference>
<protein>
    <recommendedName>
        <fullName evidence="5">Transcriptional initiation protein Tat</fullName>
    </recommendedName>
</protein>
<dbReference type="Pfam" id="PF20736">
    <property type="entry name" value="Glyco_hydro127M"/>
    <property type="match status" value="1"/>
</dbReference>
<comment type="caution">
    <text evidence="3">The sequence shown here is derived from an EMBL/GenBank/DDBJ whole genome shotgun (WGS) entry which is preliminary data.</text>
</comment>
<dbReference type="EMBL" id="QZKU01000055">
    <property type="protein sequence ID" value="RJP22636.1"/>
    <property type="molecule type" value="Genomic_DNA"/>
</dbReference>
<evidence type="ECO:0008006" key="5">
    <source>
        <dbReference type="Google" id="ProtNLM"/>
    </source>
</evidence>
<feature type="domain" description="Non-reducing end beta-L-arabinofuranosidase-like GH127 middle" evidence="2">
    <location>
        <begin position="403"/>
        <end position="494"/>
    </location>
</feature>
<reference evidence="3 4" key="1">
    <citation type="journal article" date="2017" name="ISME J.">
        <title>Energy and carbon metabolisms in a deep terrestrial subsurface fluid microbial community.</title>
        <authorList>
            <person name="Momper L."/>
            <person name="Jungbluth S.P."/>
            <person name="Lee M.D."/>
            <person name="Amend J.P."/>
        </authorList>
    </citation>
    <scope>NUCLEOTIDE SEQUENCE [LARGE SCALE GENOMIC DNA]</scope>
    <source>
        <strain evidence="3">SURF_5</strain>
    </source>
</reference>
<name>A0A3A4NX14_ABYX5</name>
<sequence length="633" mass="71818">MKSDIAGGLVTKVFSPLPLGQIRPAGWLLNQLEIQARGLSGHLDDFWPDVSDSQWIGGKAEGWERGPYWLDGIVPLAFLLDDERLKRKVHFWVDRILNLQHEDGWLGPIQDVMYGYRYDPWPAFIVLKALAQYHEATGDQRAMRSMGSFLRRLDAVLDETPLQMWAQVRWADLVLSIHWLYERTREQWLLGLATKAFEQGFDWRKNFSEFAFKEKTNVEESMANGAFLATHVVNNAMGIKQPGVWYRQSRDPVDRDAVWNIIHMLDVYHGQATGVFTGDEHLAGLNPSQGTELCAVVEYMFSLETLLPILGDPRLADRLERIAFNALPAAFTPDMWAHQYIQQANQVICKISEERIYTDNREDANIFGLEPNYGCCTANMHQGWPKFCSHLWMATLDDGLAAICYAPCTVRTELRGAPVRIEVQANYPFADEIRIAVHADQSLKFPLSLRIPAWADAAEIQVDHQIFTSSSGGTFFTLERLWKENTEILVRLPMRARAQNRYNEAISIERGPLVYSLNIGGDWKQIGGQTPHADWEVYPATSWNYALDVDKNRLEASIAFEASPPGNCPFSPEGAPVRAHVKGRQVRDWTLEKNAAARPPLGPVLSSAPEEILELIPYGCTNLRLTEFPILKR</sequence>